<dbReference type="Pfam" id="PF16173">
    <property type="entry name" value="DUF4874"/>
    <property type="match status" value="1"/>
</dbReference>
<gene>
    <name evidence="5" type="ORF">JHU38_04890</name>
</gene>
<evidence type="ECO:0000259" key="3">
    <source>
        <dbReference type="Pfam" id="PF16116"/>
    </source>
</evidence>
<evidence type="ECO:0000259" key="4">
    <source>
        <dbReference type="Pfam" id="PF16173"/>
    </source>
</evidence>
<sequence>MNKFLTISFLSLSLSLSSCSGGGSDNPAPGPEGPDSGGTTQKTQTVRYTSTDENFFNPERGFYTEVESNMTVPMSEARLVELKRDKKSLVQILYYLKDRRDRAFSEADIRKIKDDMATVRKVGLKIILRFAYTSSATEPDAPMRVIKQHLDQLKPLLTDNKDVIACVQAGFIGAWGEWYYSSNDLNNTASRNEVLTKWLEVLPSDRCIQVRTPAYKKNFTGSQTPLDDATAYNGTPMARIAHHNDAFMADATNMGTYEDVTKDKDYLAKDGLYVPVGGETCRTSSTATPSHGAEALQDLKYLHWSFLNDAYDKVVLQQWEKDGQMAEIRLKLGYRIVLTRGEYSTKHIPGSTLNVKLSLQNIGFAAMYNPRKVQLILRSTDGTTEYVAALGDDPRAWKPLRATTLTADVALPADLPAGDYKLFLFLPDAESSISARADYAVRLANKDMWEAATGYNNLGVTIKVDKTGSLPKSTSSIRFIKK</sequence>
<feature type="chain" id="PRO_5046976023" evidence="2">
    <location>
        <begin position="21"/>
        <end position="482"/>
    </location>
</feature>
<feature type="domain" description="DUF4832" evidence="3">
    <location>
        <begin position="239"/>
        <end position="445"/>
    </location>
</feature>
<dbReference type="Pfam" id="PF16116">
    <property type="entry name" value="DUF4832"/>
    <property type="match status" value="1"/>
</dbReference>
<accession>A0ABS3M4L0</accession>
<comment type="caution">
    <text evidence="5">The sequence shown here is derived from an EMBL/GenBank/DDBJ whole genome shotgun (WGS) entry which is preliminary data.</text>
</comment>
<name>A0ABS3M4L0_9BACT</name>
<feature type="signal peptide" evidence="2">
    <location>
        <begin position="1"/>
        <end position="20"/>
    </location>
</feature>
<dbReference type="InterPro" id="IPR032379">
    <property type="entry name" value="DUF4874"/>
</dbReference>
<feature type="region of interest" description="Disordered" evidence="1">
    <location>
        <begin position="20"/>
        <end position="42"/>
    </location>
</feature>
<dbReference type="EMBL" id="JAERMS010000010">
    <property type="protein sequence ID" value="MBO1363117.1"/>
    <property type="molecule type" value="Genomic_DNA"/>
</dbReference>
<proteinExistence type="predicted"/>
<dbReference type="Proteomes" id="UP000664265">
    <property type="component" value="Unassembled WGS sequence"/>
</dbReference>
<dbReference type="RefSeq" id="WP_107581247.1">
    <property type="nucleotide sequence ID" value="NZ_JAERMS010000010.1"/>
</dbReference>
<dbReference type="InterPro" id="IPR032267">
    <property type="entry name" value="DUF4832"/>
</dbReference>
<evidence type="ECO:0000256" key="1">
    <source>
        <dbReference type="SAM" id="MobiDB-lite"/>
    </source>
</evidence>
<keyword evidence="6" id="KW-1185">Reference proteome</keyword>
<reference evidence="5 6" key="1">
    <citation type="submission" date="2021-01" db="EMBL/GenBank/DDBJ databases">
        <title>Prevotella A2931 sp. nov.</title>
        <authorList>
            <person name="Buhl M."/>
            <person name="Oberhettinger P."/>
        </authorList>
    </citation>
    <scope>NUCLEOTIDE SEQUENCE [LARGE SCALE GENOMIC DNA]</scope>
    <source>
        <strain evidence="5 6">A2931</strain>
    </source>
</reference>
<evidence type="ECO:0000256" key="2">
    <source>
        <dbReference type="SAM" id="SignalP"/>
    </source>
</evidence>
<evidence type="ECO:0000313" key="5">
    <source>
        <dbReference type="EMBL" id="MBO1363117.1"/>
    </source>
</evidence>
<dbReference type="PROSITE" id="PS51257">
    <property type="entry name" value="PROKAR_LIPOPROTEIN"/>
    <property type="match status" value="1"/>
</dbReference>
<protein>
    <submittedName>
        <fullName evidence="5">DUF4832 domain-containing protein</fullName>
    </submittedName>
</protein>
<feature type="domain" description="DUF4874" evidence="4">
    <location>
        <begin position="57"/>
        <end position="215"/>
    </location>
</feature>
<organism evidence="5 6">
    <name type="scientific">Prevotella illustrans</name>
    <dbReference type="NCBI Taxonomy" id="2800387"/>
    <lineage>
        <taxon>Bacteria</taxon>
        <taxon>Pseudomonadati</taxon>
        <taxon>Bacteroidota</taxon>
        <taxon>Bacteroidia</taxon>
        <taxon>Bacteroidales</taxon>
        <taxon>Prevotellaceae</taxon>
        <taxon>Prevotella</taxon>
    </lineage>
</organism>
<evidence type="ECO:0000313" key="6">
    <source>
        <dbReference type="Proteomes" id="UP000664265"/>
    </source>
</evidence>
<keyword evidence="2" id="KW-0732">Signal</keyword>